<evidence type="ECO:0000313" key="1">
    <source>
        <dbReference type="EMBL" id="MCP3423661.1"/>
    </source>
</evidence>
<protein>
    <submittedName>
        <fullName evidence="1">Methionine/alanine import family NSS transporter small subunit</fullName>
    </submittedName>
</protein>
<organism evidence="1 2">
    <name type="scientific">Nocardioides pinisoli</name>
    <dbReference type="NCBI Taxonomy" id="2950279"/>
    <lineage>
        <taxon>Bacteria</taxon>
        <taxon>Bacillati</taxon>
        <taxon>Actinomycetota</taxon>
        <taxon>Actinomycetes</taxon>
        <taxon>Propionibacteriales</taxon>
        <taxon>Nocardioidaceae</taxon>
        <taxon>Nocardioides</taxon>
    </lineage>
</organism>
<comment type="caution">
    <text evidence="1">The sequence shown here is derived from an EMBL/GenBank/DDBJ whole genome shotgun (WGS) entry which is preliminary data.</text>
</comment>
<accession>A0ABT1L0V5</accession>
<reference evidence="1 2" key="1">
    <citation type="submission" date="2022-06" db="EMBL/GenBank/DDBJ databases">
        <authorList>
            <person name="So Y."/>
        </authorList>
    </citation>
    <scope>NUCLEOTIDE SEQUENCE [LARGE SCALE GENOMIC DNA]</scope>
    <source>
        <strain evidence="1 2">STR3</strain>
    </source>
</reference>
<evidence type="ECO:0000313" key="2">
    <source>
        <dbReference type="Proteomes" id="UP001204524"/>
    </source>
</evidence>
<dbReference type="Proteomes" id="UP001204524">
    <property type="component" value="Unassembled WGS sequence"/>
</dbReference>
<dbReference type="InterPro" id="IPR031596">
    <property type="entry name" value="MaAIMP_sms"/>
</dbReference>
<sequence>MSTSAIVMMLIAMLVLWGGLAVSIWNISRYQGEEPEAVQRDL</sequence>
<proteinExistence type="predicted"/>
<dbReference type="RefSeq" id="WP_254182830.1">
    <property type="nucleotide sequence ID" value="NZ_JANARS010000008.1"/>
</dbReference>
<gene>
    <name evidence="1" type="ORF">NCI01_17795</name>
</gene>
<dbReference type="Pfam" id="PF16951">
    <property type="entry name" value="MaAIMP_sms"/>
    <property type="match status" value="1"/>
</dbReference>
<keyword evidence="2" id="KW-1185">Reference proteome</keyword>
<dbReference type="EMBL" id="JANARS010000008">
    <property type="protein sequence ID" value="MCP3423661.1"/>
    <property type="molecule type" value="Genomic_DNA"/>
</dbReference>
<name>A0ABT1L0V5_9ACTN</name>
<dbReference type="NCBIfam" id="NF033493">
    <property type="entry name" value="MetS_like_NSS"/>
    <property type="match status" value="1"/>
</dbReference>